<feature type="transmembrane region" description="Helical" evidence="1">
    <location>
        <begin position="207"/>
        <end position="226"/>
    </location>
</feature>
<gene>
    <name evidence="2" type="ORF">EI981_27010</name>
</gene>
<evidence type="ECO:0000313" key="3">
    <source>
        <dbReference type="Proteomes" id="UP000270678"/>
    </source>
</evidence>
<dbReference type="Proteomes" id="UP000270678">
    <property type="component" value="Chromosome"/>
</dbReference>
<evidence type="ECO:0000256" key="1">
    <source>
        <dbReference type="SAM" id="Phobius"/>
    </source>
</evidence>
<accession>A0A3S9V5A7</accession>
<protein>
    <submittedName>
        <fullName evidence="2">Uncharacterized protein</fullName>
    </submittedName>
</protein>
<evidence type="ECO:0000313" key="2">
    <source>
        <dbReference type="EMBL" id="AZS17720.1"/>
    </source>
</evidence>
<feature type="transmembrane region" description="Helical" evidence="1">
    <location>
        <begin position="423"/>
        <end position="453"/>
    </location>
</feature>
<feature type="transmembrane region" description="Helical" evidence="1">
    <location>
        <begin position="383"/>
        <end position="402"/>
    </location>
</feature>
<reference evidence="3" key="1">
    <citation type="submission" date="2018-12" db="EMBL/GenBank/DDBJ databases">
        <title>Complete genome sequence of Paenibacillus sp. MBLB1234.</title>
        <authorList>
            <person name="Nam Y.-D."/>
            <person name="Kang J."/>
            <person name="Chung W.-H."/>
            <person name="Park Y.S."/>
        </authorList>
    </citation>
    <scope>NUCLEOTIDE SEQUENCE [LARGE SCALE GENOMIC DNA]</scope>
    <source>
        <strain evidence="3">MBLB1234</strain>
    </source>
</reference>
<feature type="transmembrane region" description="Helical" evidence="1">
    <location>
        <begin position="96"/>
        <end position="118"/>
    </location>
</feature>
<feature type="transmembrane region" description="Helical" evidence="1">
    <location>
        <begin position="139"/>
        <end position="163"/>
    </location>
</feature>
<keyword evidence="1" id="KW-0472">Membrane</keyword>
<dbReference type="RefSeq" id="WP_127003527.1">
    <property type="nucleotide sequence ID" value="NZ_CP034346.1"/>
</dbReference>
<dbReference type="OrthoDB" id="2659138at2"/>
<feature type="transmembrane region" description="Helical" evidence="1">
    <location>
        <begin position="522"/>
        <end position="540"/>
    </location>
</feature>
<dbReference type="EMBL" id="CP034346">
    <property type="protein sequence ID" value="AZS17720.1"/>
    <property type="molecule type" value="Genomic_DNA"/>
</dbReference>
<feature type="transmembrane region" description="Helical" evidence="1">
    <location>
        <begin position="498"/>
        <end position="516"/>
    </location>
</feature>
<organism evidence="2 3">
    <name type="scientific">Paenibacillus lutimineralis</name>
    <dbReference type="NCBI Taxonomy" id="2707005"/>
    <lineage>
        <taxon>Bacteria</taxon>
        <taxon>Bacillati</taxon>
        <taxon>Bacillota</taxon>
        <taxon>Bacilli</taxon>
        <taxon>Bacillales</taxon>
        <taxon>Paenibacillaceae</taxon>
        <taxon>Paenibacillus</taxon>
    </lineage>
</organism>
<feature type="transmembrane region" description="Helical" evidence="1">
    <location>
        <begin position="68"/>
        <end position="84"/>
    </location>
</feature>
<keyword evidence="1" id="KW-1133">Transmembrane helix</keyword>
<sequence length="554" mass="63416">MYEPRSLKLLDRFQGLFSRLDIDYPVMRRILQVKLTMDARRVPTIVGKSKQSSDSSAMNERNQFVRSLWVYAIYGALCSVFMWMGDNYFFQMSLTFGILMFIIMTSLISDFSSVLLDIRDRNILATKPVHRRTLAMAKALHICIYLMMLTGAIASIPLATALIKHGIVFFLIFVVELILMNLLIVALTALIYLTVLKFFDGEKLKDIINYVQIGLTIAMTIGYQLLSRMFNLIDIQVTFQPKWYQFYIIPVWFAAPFESVLHRNGNLIFTVFSLLGLVIPILAFMIYVRLMPSMERHLQKLADPGGRPSRGRGRLPYWLSRIFCSSPQEQGFFRLAWSMMGNERDFKLKVYPILGFSIIFPFIFLFGSGLGGGISELRGTGKYLFIYFSGAMISTIIMMLQYSSKYKASWIYKALPISDDVQIYRGTLVAAFVRLIMPLFILQGIIFCFLFGVVIIPDLITAGLGMLLYTAVCHFLLHNNLPFSRPFEAVQQSAGMKTLPLMLLLGGFGVLHLVMTRIHYGVYAYTLLLIVLNFFVWHPNRRLFGKLTRRAGQE</sequence>
<dbReference type="KEGG" id="plut:EI981_27010"/>
<feature type="transmembrane region" description="Helical" evidence="1">
    <location>
        <begin position="459"/>
        <end position="477"/>
    </location>
</feature>
<feature type="transmembrane region" description="Helical" evidence="1">
    <location>
        <begin position="267"/>
        <end position="290"/>
    </location>
</feature>
<name>A0A3S9V5A7_9BACL</name>
<dbReference type="AlphaFoldDB" id="A0A3S9V5A7"/>
<feature type="transmembrane region" description="Helical" evidence="1">
    <location>
        <begin position="350"/>
        <end position="371"/>
    </location>
</feature>
<keyword evidence="3" id="KW-1185">Reference proteome</keyword>
<keyword evidence="1" id="KW-0812">Transmembrane</keyword>
<proteinExistence type="predicted"/>
<feature type="transmembrane region" description="Helical" evidence="1">
    <location>
        <begin position="169"/>
        <end position="195"/>
    </location>
</feature>